<dbReference type="Proteomes" id="UP000015354">
    <property type="component" value="Unassembled WGS sequence"/>
</dbReference>
<proteinExistence type="predicted"/>
<evidence type="ECO:0000256" key="1">
    <source>
        <dbReference type="SAM" id="MobiDB-lite"/>
    </source>
</evidence>
<dbReference type="AlphaFoldDB" id="S9UTM5"/>
<gene>
    <name evidence="2" type="ORF">STCU_10324</name>
</gene>
<reference evidence="2 3" key="1">
    <citation type="journal article" date="2013" name="PLoS ONE">
        <title>Predicting the Proteins of Angomonas deanei, Strigomonas culicis and Their Respective Endosymbionts Reveals New Aspects of the Trypanosomatidae Family.</title>
        <authorList>
            <person name="Motta M.C."/>
            <person name="Martins A.C."/>
            <person name="de Souza S.S."/>
            <person name="Catta-Preta C.M."/>
            <person name="Silva R."/>
            <person name="Klein C.C."/>
            <person name="de Almeida L.G."/>
            <person name="de Lima Cunha O."/>
            <person name="Ciapina L.P."/>
            <person name="Brocchi M."/>
            <person name="Colabardini A.C."/>
            <person name="de Araujo Lima B."/>
            <person name="Machado C.R."/>
            <person name="de Almeida Soares C.M."/>
            <person name="Probst C.M."/>
            <person name="de Menezes C.B."/>
            <person name="Thompson C.E."/>
            <person name="Bartholomeu D.C."/>
            <person name="Gradia D.F."/>
            <person name="Pavoni D.P."/>
            <person name="Grisard E.C."/>
            <person name="Fantinatti-Garboggini F."/>
            <person name="Marchini F.K."/>
            <person name="Rodrigues-Luiz G.F."/>
            <person name="Wagner G."/>
            <person name="Goldman G.H."/>
            <person name="Fietto J.L."/>
            <person name="Elias M.C."/>
            <person name="Goldman M.H."/>
            <person name="Sagot M.F."/>
            <person name="Pereira M."/>
            <person name="Stoco P.H."/>
            <person name="de Mendonca-Neto R.P."/>
            <person name="Teixeira S.M."/>
            <person name="Maciel T.E."/>
            <person name="de Oliveira Mendes T.A."/>
            <person name="Urmenyi T.P."/>
            <person name="de Souza W."/>
            <person name="Schenkman S."/>
            <person name="de Vasconcelos A.T."/>
        </authorList>
    </citation>
    <scope>NUCLEOTIDE SEQUENCE [LARGE SCALE GENOMIC DNA]</scope>
</reference>
<organism evidence="2 3">
    <name type="scientific">Strigomonas culicis</name>
    <dbReference type="NCBI Taxonomy" id="28005"/>
    <lineage>
        <taxon>Eukaryota</taxon>
        <taxon>Discoba</taxon>
        <taxon>Euglenozoa</taxon>
        <taxon>Kinetoplastea</taxon>
        <taxon>Metakinetoplastina</taxon>
        <taxon>Trypanosomatida</taxon>
        <taxon>Trypanosomatidae</taxon>
        <taxon>Strigomonadinae</taxon>
        <taxon>Strigomonas</taxon>
    </lineage>
</organism>
<name>S9UTM5_9TRYP</name>
<accession>S9UTM5</accession>
<dbReference type="EMBL" id="ATMH01010225">
    <property type="protein sequence ID" value="EPY17906.1"/>
    <property type="molecule type" value="Genomic_DNA"/>
</dbReference>
<protein>
    <submittedName>
        <fullName evidence="2">Uncharacterized protein</fullName>
    </submittedName>
</protein>
<sequence length="162" mass="17080">MDDDDYDHYTDLSGLSVSGLHAPHWRGEPSQATTGLTATRPHAPSFTSTSTTTAAVGSRGVYPQPARAAAGPSLRHQFQQTAPPPPQQRHKPRGRGGAAATSAGAQPPRPRRLHTVGRAAPRPVHARRRSRGYDGGSGRGGRHAAPRPDLLCVTVQPQNAGL</sequence>
<comment type="caution">
    <text evidence="2">The sequence shown here is derived from an EMBL/GenBank/DDBJ whole genome shotgun (WGS) entry which is preliminary data.</text>
</comment>
<keyword evidence="3" id="KW-1185">Reference proteome</keyword>
<evidence type="ECO:0000313" key="2">
    <source>
        <dbReference type="EMBL" id="EPY17906.1"/>
    </source>
</evidence>
<evidence type="ECO:0000313" key="3">
    <source>
        <dbReference type="Proteomes" id="UP000015354"/>
    </source>
</evidence>
<feature type="region of interest" description="Disordered" evidence="1">
    <location>
        <begin position="1"/>
        <end position="162"/>
    </location>
</feature>